<evidence type="ECO:0000313" key="3">
    <source>
        <dbReference type="EMBL" id="KAI0298715.1"/>
    </source>
</evidence>
<evidence type="ECO:0000256" key="1">
    <source>
        <dbReference type="SAM" id="MobiDB-lite"/>
    </source>
</evidence>
<dbReference type="SMART" id="SM00717">
    <property type="entry name" value="SANT"/>
    <property type="match status" value="2"/>
</dbReference>
<dbReference type="SUPFAM" id="SSF46689">
    <property type="entry name" value="Homeodomain-like"/>
    <property type="match status" value="2"/>
</dbReference>
<feature type="compositionally biased region" description="Polar residues" evidence="1">
    <location>
        <begin position="552"/>
        <end position="567"/>
    </location>
</feature>
<feature type="compositionally biased region" description="Basic and acidic residues" evidence="1">
    <location>
        <begin position="452"/>
        <end position="467"/>
    </location>
</feature>
<feature type="compositionally biased region" description="Low complexity" evidence="1">
    <location>
        <begin position="86"/>
        <end position="100"/>
    </location>
</feature>
<dbReference type="InterPro" id="IPR009057">
    <property type="entry name" value="Homeodomain-like_sf"/>
</dbReference>
<feature type="region of interest" description="Disordered" evidence="1">
    <location>
        <begin position="639"/>
        <end position="680"/>
    </location>
</feature>
<sequence length="714" mass="77709">MTLATPELPQLVIPPPEPPVEPPLAQHGLLGISQVNSPSQSQSTLFSPVPARPVTPPLPPSEPPSEPSMELCSTPQSIHVNGFPEVTTSSPVSSVAPTPSLQTPSPPHVVPEVIVAAPTVREPEDELMPASPVSSALQAIGVPSIVRSERGNFPAHAKEAGSLTDALCMVVSARQQLDVQSREERVNPILMSNRAVAIPCPGMSAPLGNTFVQEILAGQRAKNTVEAFHFHVRDSLVVSMAARQETIDEKVARLRKEYLALHREWVARCAELDNSHRADPAAGEVSAIPARTTRRSAAVLGDAVRSDLEMEQIIASLGNDELYDPAHLALRNLAVIPDMISVTCGKVDAVFDDTNNLVSEPQSFFDPSPGLAEWTDDEVEIFKQRFAKYPKQFGHIAAGLSHKTQAQCVQFYYLHKKALIDFREAIATYGQSKRRRGGRKTDKKKGGLLADIRQHDAEVSKEKDPVKRRAGTSARKRRESARTAPRRSITTVQHEEQTPVTTPTPEPELESARPKRRRNNRPAAEPEPVGAEEPPPKRSRRAPRKPKTAPESSTSEQTPLSRTTTEAPNGVPEVQNEHAVQRCKTSAWSADDIDLFMGLLAQYGKDFKRIAASMPNKTTIQVGNFYASNLDRYNLSTIAAQAPGRSPTPNLPQEDKKDSSEPVGNIPSSNHERSFAIGNVPPISATSRSHLINLQSHPFSISGPSSGSTLHLYS</sequence>
<dbReference type="AlphaFoldDB" id="A0AAD4M382"/>
<dbReference type="PANTHER" id="PTHR13992">
    <property type="entry name" value="NUCLEAR RECEPTOR CO-REPRESSOR RELATED NCOR"/>
    <property type="match status" value="1"/>
</dbReference>
<name>A0AAD4M382_9AGAM</name>
<dbReference type="Gene3D" id="1.20.58.1880">
    <property type="match status" value="1"/>
</dbReference>
<dbReference type="CDD" id="cd00167">
    <property type="entry name" value="SANT"/>
    <property type="match status" value="1"/>
</dbReference>
<dbReference type="InterPro" id="IPR051571">
    <property type="entry name" value="N-CoR_corepressor"/>
</dbReference>
<feature type="compositionally biased region" description="Polar residues" evidence="1">
    <location>
        <begin position="33"/>
        <end position="46"/>
    </location>
</feature>
<dbReference type="InterPro" id="IPR001005">
    <property type="entry name" value="SANT/Myb"/>
</dbReference>
<feature type="compositionally biased region" description="Pro residues" evidence="1">
    <location>
        <begin position="50"/>
        <end position="66"/>
    </location>
</feature>
<gene>
    <name evidence="3" type="ORF">B0F90DRAFT_687356</name>
</gene>
<organism evidence="3 4">
    <name type="scientific">Multifurca ochricompacta</name>
    <dbReference type="NCBI Taxonomy" id="376703"/>
    <lineage>
        <taxon>Eukaryota</taxon>
        <taxon>Fungi</taxon>
        <taxon>Dikarya</taxon>
        <taxon>Basidiomycota</taxon>
        <taxon>Agaricomycotina</taxon>
        <taxon>Agaricomycetes</taxon>
        <taxon>Russulales</taxon>
        <taxon>Russulaceae</taxon>
        <taxon>Multifurca</taxon>
    </lineage>
</organism>
<dbReference type="Proteomes" id="UP001203297">
    <property type="component" value="Unassembled WGS sequence"/>
</dbReference>
<dbReference type="Gene3D" id="1.10.10.60">
    <property type="entry name" value="Homeodomain-like"/>
    <property type="match status" value="1"/>
</dbReference>
<proteinExistence type="predicted"/>
<dbReference type="GO" id="GO:0006357">
    <property type="term" value="P:regulation of transcription by RNA polymerase II"/>
    <property type="evidence" value="ECO:0007669"/>
    <property type="project" value="TreeGrafter"/>
</dbReference>
<feature type="region of interest" description="Disordered" evidence="1">
    <location>
        <begin position="430"/>
        <end position="578"/>
    </location>
</feature>
<feature type="compositionally biased region" description="Basic residues" evidence="1">
    <location>
        <begin position="432"/>
        <end position="443"/>
    </location>
</feature>
<feature type="compositionally biased region" description="Low complexity" evidence="1">
    <location>
        <begin position="521"/>
        <end position="532"/>
    </location>
</feature>
<feature type="compositionally biased region" description="Low complexity" evidence="1">
    <location>
        <begin position="1"/>
        <end position="11"/>
    </location>
</feature>
<dbReference type="Pfam" id="PF00249">
    <property type="entry name" value="Myb_DNA-binding"/>
    <property type="match status" value="2"/>
</dbReference>
<reference evidence="3" key="1">
    <citation type="journal article" date="2022" name="New Phytol.">
        <title>Evolutionary transition to the ectomycorrhizal habit in the genomes of a hyperdiverse lineage of mushroom-forming fungi.</title>
        <authorList>
            <person name="Looney B."/>
            <person name="Miyauchi S."/>
            <person name="Morin E."/>
            <person name="Drula E."/>
            <person name="Courty P.E."/>
            <person name="Kohler A."/>
            <person name="Kuo A."/>
            <person name="LaButti K."/>
            <person name="Pangilinan J."/>
            <person name="Lipzen A."/>
            <person name="Riley R."/>
            <person name="Andreopoulos W."/>
            <person name="He G."/>
            <person name="Johnson J."/>
            <person name="Nolan M."/>
            <person name="Tritt A."/>
            <person name="Barry K.W."/>
            <person name="Grigoriev I.V."/>
            <person name="Nagy L.G."/>
            <person name="Hibbett D."/>
            <person name="Henrissat B."/>
            <person name="Matheny P.B."/>
            <person name="Labbe J."/>
            <person name="Martin F.M."/>
        </authorList>
    </citation>
    <scope>NUCLEOTIDE SEQUENCE</scope>
    <source>
        <strain evidence="3">BPL690</strain>
    </source>
</reference>
<evidence type="ECO:0000259" key="2">
    <source>
        <dbReference type="PROSITE" id="PS51293"/>
    </source>
</evidence>
<protein>
    <recommendedName>
        <fullName evidence="2">SANT domain-containing protein</fullName>
    </recommendedName>
</protein>
<keyword evidence="4" id="KW-1185">Reference proteome</keyword>
<comment type="caution">
    <text evidence="3">The sequence shown here is derived from an EMBL/GenBank/DDBJ whole genome shotgun (WGS) entry which is preliminary data.</text>
</comment>
<dbReference type="GO" id="GO:0034967">
    <property type="term" value="C:Set3 complex"/>
    <property type="evidence" value="ECO:0007669"/>
    <property type="project" value="TreeGrafter"/>
</dbReference>
<dbReference type="PROSITE" id="PS51293">
    <property type="entry name" value="SANT"/>
    <property type="match status" value="1"/>
</dbReference>
<dbReference type="InterPro" id="IPR017884">
    <property type="entry name" value="SANT_dom"/>
</dbReference>
<dbReference type="PANTHER" id="PTHR13992:SF39">
    <property type="entry name" value="SMRTER, ISOFORM G"/>
    <property type="match status" value="1"/>
</dbReference>
<feature type="compositionally biased region" description="Basic residues" evidence="1">
    <location>
        <begin position="468"/>
        <end position="479"/>
    </location>
</feature>
<dbReference type="EMBL" id="WTXG01000027">
    <property type="protein sequence ID" value="KAI0298715.1"/>
    <property type="molecule type" value="Genomic_DNA"/>
</dbReference>
<accession>A0AAD4M382</accession>
<feature type="domain" description="SANT" evidence="2">
    <location>
        <begin position="369"/>
        <end position="420"/>
    </location>
</feature>
<evidence type="ECO:0000313" key="4">
    <source>
        <dbReference type="Proteomes" id="UP001203297"/>
    </source>
</evidence>
<feature type="compositionally biased region" description="Basic residues" evidence="1">
    <location>
        <begin position="537"/>
        <end position="547"/>
    </location>
</feature>
<feature type="compositionally biased region" description="Pro residues" evidence="1">
    <location>
        <begin position="12"/>
        <end position="22"/>
    </location>
</feature>
<feature type="region of interest" description="Disordered" evidence="1">
    <location>
        <begin position="1"/>
        <end position="107"/>
    </location>
</feature>